<name>C6SCB7_NEIME</name>
<accession>C6SCB7</accession>
<evidence type="ECO:0000313" key="2">
    <source>
        <dbReference type="EMBL" id="CBA05842.1"/>
    </source>
</evidence>
<organism evidence="2">
    <name type="scientific">Neisseria meningitidis alpha153</name>
    <dbReference type="NCBI Taxonomy" id="663926"/>
    <lineage>
        <taxon>Bacteria</taxon>
        <taxon>Pseudomonadati</taxon>
        <taxon>Pseudomonadota</taxon>
        <taxon>Betaproteobacteria</taxon>
        <taxon>Neisseriales</taxon>
        <taxon>Neisseriaceae</taxon>
        <taxon>Neisseria</taxon>
    </lineage>
</organism>
<keyword evidence="1" id="KW-0812">Transmembrane</keyword>
<dbReference type="EMBL" id="AM889137">
    <property type="protein sequence ID" value="CBA05842.1"/>
    <property type="molecule type" value="Genomic_DNA"/>
</dbReference>
<keyword evidence="1" id="KW-0472">Membrane</keyword>
<protein>
    <submittedName>
        <fullName evidence="2">Uncharacterized protein</fullName>
    </submittedName>
</protein>
<evidence type="ECO:0000256" key="1">
    <source>
        <dbReference type="SAM" id="Phobius"/>
    </source>
</evidence>
<gene>
    <name evidence="2" type="ORF">NME_0933</name>
</gene>
<proteinExistence type="predicted"/>
<feature type="transmembrane region" description="Helical" evidence="1">
    <location>
        <begin position="10"/>
        <end position="27"/>
    </location>
</feature>
<sequence>MVQRLLKKKIYQLGIILKLMILYFLIVERKVF</sequence>
<dbReference type="AlphaFoldDB" id="C6SCB7"/>
<reference evidence="2" key="1">
    <citation type="journal article" date="2008" name="Proc. Natl. Acad. Sci. U.S.A.">
        <title>Whole-genome comparison of disease and carriage strains provides insights into virulence evolution in Neisseria meningitidis.</title>
        <authorList>
            <person name="Schoen C."/>
            <person name="Blom J."/>
            <person name="Claus H."/>
            <person name="Schramm-Glueck A."/>
            <person name="Brandt P."/>
            <person name="Mueller T."/>
            <person name="Goesmann A."/>
            <person name="Joseph B."/>
            <person name="Konietzny S."/>
            <person name="Kurzai O."/>
            <person name="Schmitt C."/>
            <person name="Friedrich T."/>
            <person name="Linke B."/>
            <person name="Vogel U."/>
            <person name="Frosch M."/>
        </authorList>
    </citation>
    <scope>NUCLEOTIDE SEQUENCE</scope>
    <source>
        <strain evidence="2">Alpha153</strain>
    </source>
</reference>
<keyword evidence="1" id="KW-1133">Transmembrane helix</keyword>